<dbReference type="EMBL" id="OU466859">
    <property type="protein sequence ID" value="CAH2053899.1"/>
    <property type="molecule type" value="Genomic_DNA"/>
</dbReference>
<name>A0AAU9RZA0_THLAR</name>
<keyword evidence="3" id="KW-1185">Reference proteome</keyword>
<sequence length="139" mass="15640">MDSTPSKPYTWMNEGSSSIFGGRAKSVWRRHGTMGDAKRKSETEMENAEKKIARDEARTSRFEELRDDLFREAANLVAEDPSTRIAILITPPASAPDDSIHSFGYPSVQGFKHQLVFLPSSIFHFLCCYENACVVYTTV</sequence>
<gene>
    <name evidence="2" type="ORF">TAV2_LOCUS11680</name>
</gene>
<protein>
    <submittedName>
        <fullName evidence="2">Uncharacterized protein</fullName>
    </submittedName>
</protein>
<evidence type="ECO:0000313" key="3">
    <source>
        <dbReference type="Proteomes" id="UP000836841"/>
    </source>
</evidence>
<feature type="compositionally biased region" description="Basic and acidic residues" evidence="1">
    <location>
        <begin position="36"/>
        <end position="55"/>
    </location>
</feature>
<evidence type="ECO:0000256" key="1">
    <source>
        <dbReference type="SAM" id="MobiDB-lite"/>
    </source>
</evidence>
<dbReference type="AlphaFoldDB" id="A0AAU9RZA0"/>
<evidence type="ECO:0000313" key="2">
    <source>
        <dbReference type="EMBL" id="CAH2053899.1"/>
    </source>
</evidence>
<accession>A0AAU9RZA0</accession>
<proteinExistence type="predicted"/>
<reference evidence="2 3" key="1">
    <citation type="submission" date="2022-03" db="EMBL/GenBank/DDBJ databases">
        <authorList>
            <person name="Nunn A."/>
            <person name="Chopra R."/>
            <person name="Nunn A."/>
            <person name="Contreras Garrido A."/>
        </authorList>
    </citation>
    <scope>NUCLEOTIDE SEQUENCE [LARGE SCALE GENOMIC DNA]</scope>
</reference>
<dbReference type="Proteomes" id="UP000836841">
    <property type="component" value="Chromosome 3"/>
</dbReference>
<feature type="region of interest" description="Disordered" evidence="1">
    <location>
        <begin position="29"/>
        <end position="55"/>
    </location>
</feature>
<organism evidence="2 3">
    <name type="scientific">Thlaspi arvense</name>
    <name type="common">Field penny-cress</name>
    <dbReference type="NCBI Taxonomy" id="13288"/>
    <lineage>
        <taxon>Eukaryota</taxon>
        <taxon>Viridiplantae</taxon>
        <taxon>Streptophyta</taxon>
        <taxon>Embryophyta</taxon>
        <taxon>Tracheophyta</taxon>
        <taxon>Spermatophyta</taxon>
        <taxon>Magnoliopsida</taxon>
        <taxon>eudicotyledons</taxon>
        <taxon>Gunneridae</taxon>
        <taxon>Pentapetalae</taxon>
        <taxon>rosids</taxon>
        <taxon>malvids</taxon>
        <taxon>Brassicales</taxon>
        <taxon>Brassicaceae</taxon>
        <taxon>Thlaspideae</taxon>
        <taxon>Thlaspi</taxon>
    </lineage>
</organism>